<feature type="region of interest" description="Disordered" evidence="13">
    <location>
        <begin position="1"/>
        <end position="25"/>
    </location>
</feature>
<evidence type="ECO:0000259" key="14">
    <source>
        <dbReference type="Pfam" id="PF01507"/>
    </source>
</evidence>
<feature type="compositionally biased region" description="Basic and acidic residues" evidence="13">
    <location>
        <begin position="288"/>
        <end position="304"/>
    </location>
</feature>
<evidence type="ECO:0000313" key="15">
    <source>
        <dbReference type="EMBL" id="KAK7729113.1"/>
    </source>
</evidence>
<dbReference type="GO" id="GO:0003919">
    <property type="term" value="F:FMN adenylyltransferase activity"/>
    <property type="evidence" value="ECO:0007669"/>
    <property type="project" value="UniProtKB-EC"/>
</dbReference>
<dbReference type="SUPFAM" id="SSF52402">
    <property type="entry name" value="Adenine nucleotide alpha hydrolases-like"/>
    <property type="match status" value="1"/>
</dbReference>
<dbReference type="CDD" id="cd23948">
    <property type="entry name" value="FAD_synthase"/>
    <property type="match status" value="1"/>
</dbReference>
<feature type="region of interest" description="Disordered" evidence="13">
    <location>
        <begin position="287"/>
        <end position="307"/>
    </location>
</feature>
<evidence type="ECO:0000256" key="12">
    <source>
        <dbReference type="ARBA" id="ARBA00049494"/>
    </source>
</evidence>
<evidence type="ECO:0000256" key="4">
    <source>
        <dbReference type="ARBA" id="ARBA00022643"/>
    </source>
</evidence>
<dbReference type="PANTHER" id="PTHR23293:SF9">
    <property type="entry name" value="FAD SYNTHASE"/>
    <property type="match status" value="1"/>
</dbReference>
<evidence type="ECO:0000256" key="2">
    <source>
        <dbReference type="ARBA" id="ARBA00012393"/>
    </source>
</evidence>
<organism evidence="15 16">
    <name type="scientific">Cytospora paraplurivora</name>
    <dbReference type="NCBI Taxonomy" id="2898453"/>
    <lineage>
        <taxon>Eukaryota</taxon>
        <taxon>Fungi</taxon>
        <taxon>Dikarya</taxon>
        <taxon>Ascomycota</taxon>
        <taxon>Pezizomycotina</taxon>
        <taxon>Sordariomycetes</taxon>
        <taxon>Sordariomycetidae</taxon>
        <taxon>Diaporthales</taxon>
        <taxon>Cytosporaceae</taxon>
        <taxon>Cytospora</taxon>
    </lineage>
</organism>
<evidence type="ECO:0000256" key="11">
    <source>
        <dbReference type="ARBA" id="ARBA00031871"/>
    </source>
</evidence>
<dbReference type="Proteomes" id="UP001320245">
    <property type="component" value="Unassembled WGS sequence"/>
</dbReference>
<dbReference type="EMBL" id="JAJSPL020000076">
    <property type="protein sequence ID" value="KAK7729113.1"/>
    <property type="molecule type" value="Genomic_DNA"/>
</dbReference>
<dbReference type="EC" id="2.7.7.2" evidence="2"/>
<evidence type="ECO:0000313" key="16">
    <source>
        <dbReference type="Proteomes" id="UP001320245"/>
    </source>
</evidence>
<evidence type="ECO:0000256" key="9">
    <source>
        <dbReference type="ARBA" id="ARBA00022840"/>
    </source>
</evidence>
<dbReference type="Pfam" id="PF01507">
    <property type="entry name" value="PAPS_reduct"/>
    <property type="match status" value="1"/>
</dbReference>
<keyword evidence="4" id="KW-0288">FMN</keyword>
<evidence type="ECO:0000256" key="3">
    <source>
        <dbReference type="ARBA" id="ARBA00022630"/>
    </source>
</evidence>
<evidence type="ECO:0000256" key="5">
    <source>
        <dbReference type="ARBA" id="ARBA00022679"/>
    </source>
</evidence>
<keyword evidence="5" id="KW-0808">Transferase</keyword>
<sequence length="323" mass="35567">MLLNHGADGTAPSGPNGGVPPNAIGSSPTTTLRQVCLELQAKVDAFLAEDVDTKLLRGLQAQVREAIGVINEALERYSIEELSLSYNGGKDCLVLLVLILACLPRHYDAASSASSAPAATTTPTTAQSSLPFMTIPTANNLTAQIPTNTPAPPTPVRPGTPQPFPSALQSVYIVSPQPFPEVDAFVDESVATYHLDLCRYALPMRAALDEYLKERPRLRAVFVGTRRTDPHGADLTHFDPTDRDWPRFMRVHPVIDWHYAEIWAFIRHLGVPYLSLYDQGYTSLGGTRDTHPNPLLKREEDAEGFRPAYELVEDDEERLGRDR</sequence>
<keyword evidence="16" id="KW-1185">Reference proteome</keyword>
<dbReference type="AlphaFoldDB" id="A0AAN9YB31"/>
<keyword evidence="3" id="KW-0285">Flavoprotein</keyword>
<dbReference type="Gene3D" id="3.40.50.620">
    <property type="entry name" value="HUPs"/>
    <property type="match status" value="1"/>
</dbReference>
<dbReference type="GO" id="GO:0006747">
    <property type="term" value="P:FAD biosynthetic process"/>
    <property type="evidence" value="ECO:0007669"/>
    <property type="project" value="TreeGrafter"/>
</dbReference>
<dbReference type="PANTHER" id="PTHR23293">
    <property type="entry name" value="FAD SYNTHETASE-RELATED FMN ADENYLYLTRANSFERASE"/>
    <property type="match status" value="1"/>
</dbReference>
<reference evidence="15 16" key="1">
    <citation type="journal article" date="2023" name="PLoS ONE">
        <title>Cytospora paraplurivora sp. nov. isolated from orchards with fruit tree decline syndrome in Ontario, Canada.</title>
        <authorList>
            <person name="Ilyukhin E."/>
            <person name="Nguyen H.D.T."/>
            <person name="Castle A.J."/>
            <person name="Ellouze W."/>
        </authorList>
    </citation>
    <scope>NUCLEOTIDE SEQUENCE [LARGE SCALE GENOMIC DNA]</scope>
    <source>
        <strain evidence="15 16">FDS-564</strain>
    </source>
</reference>
<feature type="domain" description="Phosphoadenosine phosphosulphate reductase" evidence="14">
    <location>
        <begin position="82"/>
        <end position="292"/>
    </location>
</feature>
<dbReference type="InterPro" id="IPR002500">
    <property type="entry name" value="PAPS_reduct_dom"/>
</dbReference>
<evidence type="ECO:0000256" key="10">
    <source>
        <dbReference type="ARBA" id="ARBA00031145"/>
    </source>
</evidence>
<proteinExistence type="predicted"/>
<evidence type="ECO:0000256" key="8">
    <source>
        <dbReference type="ARBA" id="ARBA00022827"/>
    </source>
</evidence>
<name>A0AAN9YB31_9PEZI</name>
<protein>
    <recommendedName>
        <fullName evidence="2">FAD synthase</fullName>
        <ecNumber evidence="2">2.7.7.2</ecNumber>
    </recommendedName>
    <alternativeName>
        <fullName evidence="10">FAD pyrophosphorylase</fullName>
    </alternativeName>
    <alternativeName>
        <fullName evidence="11">FMN adenylyltransferase</fullName>
    </alternativeName>
</protein>
<keyword evidence="6" id="KW-0548">Nucleotidyltransferase</keyword>
<evidence type="ECO:0000256" key="6">
    <source>
        <dbReference type="ARBA" id="ARBA00022695"/>
    </source>
</evidence>
<evidence type="ECO:0000256" key="1">
    <source>
        <dbReference type="ARBA" id="ARBA00004726"/>
    </source>
</evidence>
<comment type="pathway">
    <text evidence="1">Cofactor biosynthesis; FAD biosynthesis; FAD from FMN: step 1/1.</text>
</comment>
<comment type="catalytic activity">
    <reaction evidence="12">
        <text>FMN + ATP + H(+) = FAD + diphosphate</text>
        <dbReference type="Rhea" id="RHEA:17237"/>
        <dbReference type="ChEBI" id="CHEBI:15378"/>
        <dbReference type="ChEBI" id="CHEBI:30616"/>
        <dbReference type="ChEBI" id="CHEBI:33019"/>
        <dbReference type="ChEBI" id="CHEBI:57692"/>
        <dbReference type="ChEBI" id="CHEBI:58210"/>
        <dbReference type="EC" id="2.7.7.2"/>
    </reaction>
</comment>
<keyword evidence="8" id="KW-0274">FAD</keyword>
<keyword evidence="7" id="KW-0547">Nucleotide-binding</keyword>
<evidence type="ECO:0000256" key="13">
    <source>
        <dbReference type="SAM" id="MobiDB-lite"/>
    </source>
</evidence>
<gene>
    <name evidence="15" type="primary">FAD1</name>
    <name evidence="15" type="ORF">SLS53_009328</name>
</gene>
<dbReference type="GO" id="GO:0005524">
    <property type="term" value="F:ATP binding"/>
    <property type="evidence" value="ECO:0007669"/>
    <property type="project" value="UniProtKB-KW"/>
</dbReference>
<accession>A0AAN9YB31</accession>
<comment type="caution">
    <text evidence="15">The sequence shown here is derived from an EMBL/GenBank/DDBJ whole genome shotgun (WGS) entry which is preliminary data.</text>
</comment>
<dbReference type="InterPro" id="IPR014729">
    <property type="entry name" value="Rossmann-like_a/b/a_fold"/>
</dbReference>
<keyword evidence="9" id="KW-0067">ATP-binding</keyword>
<evidence type="ECO:0000256" key="7">
    <source>
        <dbReference type="ARBA" id="ARBA00022741"/>
    </source>
</evidence>